<dbReference type="Gene3D" id="2.30.40.10">
    <property type="entry name" value="Urease, subunit C, domain 1"/>
    <property type="match status" value="1"/>
</dbReference>
<sequence>MKTLTPKCCPGLSIQALRLFTICAFIFINLVANAQNVTGHSLIIRNANVITNSSDTSQYYVNLLIIDDVLELISTEELSKSEDIEVWDANGGYLLGNLVINAAPRFIILNEDPRKNFDIWLNIEPYTVFAMNNGEIHVNRLEESTHLESTQKDPYSRVKWFAYTPPPFALPINYSMGSKWNHWNKENFKGLIFGALAMDRLYWLSQNEANERQVGNLKSNAGGEIRGLRFGVIGSVKVMKRPWSYTFFMATNAFEKGFEENDLNNLTVYDYRLDIPIKNVTLSIGKQKEPISFERVPSSLFNSMQERVSDAFQPGRNIGIQASGNLLKSRVSWAGGVFNPWVERKGSFTENETIYVGRLTAVPWASETGTNLLHIGVSNRYSDGQVGTQYQITPEFNKSINFMQTGFIDTDQMNLSSFELGYLSGPYWFYSEYTLNQIKAVGESWQNLSSFQMMATWVISGEHRKYRFRNGTLSPIPIAIGVNQGGRGAWELAVRYSNYNLNANTIRAGLMNVYSAGLNWWPTSYACVSFNYRLIQLDHPNERGITSGLNTRILLLLN</sequence>
<dbReference type="EMBL" id="JAOYOD010000001">
    <property type="protein sequence ID" value="MCV9386261.1"/>
    <property type="molecule type" value="Genomic_DNA"/>
</dbReference>
<dbReference type="InterPro" id="IPR010870">
    <property type="entry name" value="Porin_O/P"/>
</dbReference>
<keyword evidence="2" id="KW-1185">Reference proteome</keyword>
<organism evidence="1 2">
    <name type="scientific">Reichenbachiella ulvae</name>
    <dbReference type="NCBI Taxonomy" id="2980104"/>
    <lineage>
        <taxon>Bacteria</taxon>
        <taxon>Pseudomonadati</taxon>
        <taxon>Bacteroidota</taxon>
        <taxon>Cytophagia</taxon>
        <taxon>Cytophagales</taxon>
        <taxon>Reichenbachiellaceae</taxon>
        <taxon>Reichenbachiella</taxon>
    </lineage>
</organism>
<dbReference type="InterPro" id="IPR011059">
    <property type="entry name" value="Metal-dep_hydrolase_composite"/>
</dbReference>
<name>A0ABT3CRD1_9BACT</name>
<evidence type="ECO:0000313" key="2">
    <source>
        <dbReference type="Proteomes" id="UP001300692"/>
    </source>
</evidence>
<dbReference type="Pfam" id="PF07396">
    <property type="entry name" value="Porin_O_P"/>
    <property type="match status" value="1"/>
</dbReference>
<dbReference type="SUPFAM" id="SSF51338">
    <property type="entry name" value="Composite domain of metallo-dependent hydrolases"/>
    <property type="match status" value="1"/>
</dbReference>
<proteinExistence type="predicted"/>
<reference evidence="1 2" key="1">
    <citation type="submission" date="2022-10" db="EMBL/GenBank/DDBJ databases">
        <title>Comparative genomics and taxonomic characterization of three novel marine species of genus Reichenbachiella exhibiting antioxidant and polysaccharide degradation activities.</title>
        <authorList>
            <person name="Muhammad N."/>
            <person name="Lee Y.-J."/>
            <person name="Ko J."/>
            <person name="Kim S.-G."/>
        </authorList>
    </citation>
    <scope>NUCLEOTIDE SEQUENCE [LARGE SCALE GENOMIC DNA]</scope>
    <source>
        <strain evidence="1 2">ABR2-5</strain>
    </source>
</reference>
<comment type="caution">
    <text evidence="1">The sequence shown here is derived from an EMBL/GenBank/DDBJ whole genome shotgun (WGS) entry which is preliminary data.</text>
</comment>
<protein>
    <submittedName>
        <fullName evidence="1">OprO/OprP family phosphate-selective porin</fullName>
    </submittedName>
</protein>
<gene>
    <name evidence="1" type="ORF">N7U62_06270</name>
</gene>
<dbReference type="InterPro" id="IPR023614">
    <property type="entry name" value="Porin_dom_sf"/>
</dbReference>
<evidence type="ECO:0000313" key="1">
    <source>
        <dbReference type="EMBL" id="MCV9386261.1"/>
    </source>
</evidence>
<dbReference type="Proteomes" id="UP001300692">
    <property type="component" value="Unassembled WGS sequence"/>
</dbReference>
<accession>A0ABT3CRD1</accession>
<dbReference type="RefSeq" id="WP_264137046.1">
    <property type="nucleotide sequence ID" value="NZ_JAOYOD010000001.1"/>
</dbReference>
<dbReference type="Gene3D" id="2.40.160.10">
    <property type="entry name" value="Porin"/>
    <property type="match status" value="1"/>
</dbReference>